<gene>
    <name evidence="2" type="ORF">HXX02_00260</name>
</gene>
<evidence type="ECO:0000256" key="1">
    <source>
        <dbReference type="SAM" id="SignalP"/>
    </source>
</evidence>
<comment type="caution">
    <text evidence="2">The sequence shown here is derived from an EMBL/GenBank/DDBJ whole genome shotgun (WGS) entry which is preliminary data.</text>
</comment>
<sequence length="182" mass="21254">MRYLVFIVLGLISACSATQPGLFKNQDFDVFEVKGESYGISRNEKYYLFLDDELLSDSTKSSLLKYGSYILDYRGMRQTLVPDEADYYVLVSFRPYDETSKEQVFQISGGSRKVFEVTNEFRPRWWISSTYLGERPKHDKMIPMHAISVRDFLGASRSGMPQIMKYRRNDVLVRHVVEKVEQ</sequence>
<protein>
    <recommendedName>
        <fullName evidence="4">Lipoprotein</fullName>
    </recommendedName>
</protein>
<evidence type="ECO:0000313" key="3">
    <source>
        <dbReference type="Proteomes" id="UP001205566"/>
    </source>
</evidence>
<proteinExistence type="predicted"/>
<keyword evidence="1" id="KW-0732">Signal</keyword>
<accession>A0ABT1NVI8</accession>
<organism evidence="2 3">
    <name type="scientific">Microbulbifer elongatus</name>
    <dbReference type="NCBI Taxonomy" id="86173"/>
    <lineage>
        <taxon>Bacteria</taxon>
        <taxon>Pseudomonadati</taxon>
        <taxon>Pseudomonadota</taxon>
        <taxon>Gammaproteobacteria</taxon>
        <taxon>Cellvibrionales</taxon>
        <taxon>Microbulbiferaceae</taxon>
        <taxon>Microbulbifer</taxon>
    </lineage>
</organism>
<dbReference type="Proteomes" id="UP001205566">
    <property type="component" value="Unassembled WGS sequence"/>
</dbReference>
<evidence type="ECO:0008006" key="4">
    <source>
        <dbReference type="Google" id="ProtNLM"/>
    </source>
</evidence>
<feature type="chain" id="PRO_5045368256" description="Lipoprotein" evidence="1">
    <location>
        <begin position="18"/>
        <end position="182"/>
    </location>
</feature>
<feature type="signal peptide" evidence="1">
    <location>
        <begin position="1"/>
        <end position="17"/>
    </location>
</feature>
<dbReference type="EMBL" id="JACASI010000008">
    <property type="protein sequence ID" value="MCQ3827868.1"/>
    <property type="molecule type" value="Genomic_DNA"/>
</dbReference>
<name>A0ABT1NVI8_9GAMM</name>
<keyword evidence="3" id="KW-1185">Reference proteome</keyword>
<reference evidence="2" key="1">
    <citation type="thesis" date="2020" institute="Technische Universitat Dresden" country="Dresden, Germany">
        <title>The Agarolytic System of Microbulbifer elongatus PORT2, Isolated from Batu Karas, Pangandaran West Java Indonesia.</title>
        <authorList>
            <person name="Anggraeni S.R."/>
        </authorList>
    </citation>
    <scope>NUCLEOTIDE SEQUENCE</scope>
    <source>
        <strain evidence="2">PORT2</strain>
    </source>
</reference>
<dbReference type="RefSeq" id="WP_255872804.1">
    <property type="nucleotide sequence ID" value="NZ_JACASI010000008.1"/>
</dbReference>
<evidence type="ECO:0000313" key="2">
    <source>
        <dbReference type="EMBL" id="MCQ3827868.1"/>
    </source>
</evidence>
<dbReference type="PROSITE" id="PS51257">
    <property type="entry name" value="PROKAR_LIPOPROTEIN"/>
    <property type="match status" value="1"/>
</dbReference>